<feature type="compositionally biased region" description="Basic residues" evidence="4">
    <location>
        <begin position="608"/>
        <end position="617"/>
    </location>
</feature>
<organism evidence="5 6">
    <name type="scientific">Leptomonas seymouri</name>
    <dbReference type="NCBI Taxonomy" id="5684"/>
    <lineage>
        <taxon>Eukaryota</taxon>
        <taxon>Discoba</taxon>
        <taxon>Euglenozoa</taxon>
        <taxon>Kinetoplastea</taxon>
        <taxon>Metakinetoplastina</taxon>
        <taxon>Trypanosomatida</taxon>
        <taxon>Trypanosomatidae</taxon>
        <taxon>Leishmaniinae</taxon>
        <taxon>Leptomonas</taxon>
    </lineage>
</organism>
<reference evidence="5 6" key="1">
    <citation type="journal article" date="2015" name="PLoS Pathog.">
        <title>Leptomonas seymouri: Adaptations to the Dixenous Life Cycle Analyzed by Genome Sequencing, Transcriptome Profiling and Co-infection with Leishmania donovani.</title>
        <authorList>
            <person name="Kraeva N."/>
            <person name="Butenko A."/>
            <person name="Hlavacova J."/>
            <person name="Kostygov A."/>
            <person name="Myskova J."/>
            <person name="Grybchuk D."/>
            <person name="Lestinova T."/>
            <person name="Votypka J."/>
            <person name="Volf P."/>
            <person name="Opperdoes F."/>
            <person name="Flegontov P."/>
            <person name="Lukes J."/>
            <person name="Yurchenko V."/>
        </authorList>
    </citation>
    <scope>NUCLEOTIDE SEQUENCE [LARGE SCALE GENOMIC DNA]</scope>
    <source>
        <strain evidence="5 6">ATCC 30220</strain>
    </source>
</reference>
<keyword evidence="6" id="KW-1185">Reference proteome</keyword>
<feature type="compositionally biased region" description="Low complexity" evidence="4">
    <location>
        <begin position="580"/>
        <end position="604"/>
    </location>
</feature>
<evidence type="ECO:0000256" key="4">
    <source>
        <dbReference type="SAM" id="MobiDB-lite"/>
    </source>
</evidence>
<dbReference type="PROSITE" id="PS00138">
    <property type="entry name" value="SUBTILASE_SER"/>
    <property type="match status" value="1"/>
</dbReference>
<sequence>MFARSNLIRAASTSSTDIAKRPVSHSTVPTVSPAVIRSLYRSLYREVSRLDRNPVLKVLFPCNKDLQTILGTSKALNVPGGKSYTVVLREVFRDPSRVPNINLAFDTLNRLRAHYDNVKAKLPVMERDRSRLLASLQSPAVAARRRDLFRASTIVSSPEARPKYVQAAPGVPSRVVLREAYHSVDLQEGTVLLAHPLSSSYVDRRVMLITERTPIITSAVVLDLQFTYPLSRGNSMFPEVFWGHDVYDGGFSQIGFTMPPTAQIAVLHTLEPSTLESGSEDAGVTSTRGGGDSASSMIGWLKWKDTSNKQANTSKAGTSVATPSAAAKKHSLFCQPLILGGVQDDGTCEPTLYLSKAEALPYLSELAFGQPRSSLRIYWGNMRWTTAQLETEVANGHWMAVKASPSFFRPYSLTDSRDDTAERFPTVDQLAEARQLREKRYGADISPPQVFPPDRILRRRECLWDEIMYAMGGDYAALVGCSNPFSDSPRASSVQILAPHLAPLPLTVDEEVDSAVASGGAEFVSPSVAPLGEEDEEDELHSSNSDGILEHNVMELEEDHIYDGVPGENASDSPAAPREAATQQQQQPSSSAATDASTDAQSSDKAQPRHRKDKNGQ</sequence>
<dbReference type="AlphaFoldDB" id="A0A0N0P2F0"/>
<accession>A0A0N0P2F0</accession>
<protein>
    <submittedName>
        <fullName evidence="5">Uncharacterized protein</fullName>
    </submittedName>
</protein>
<evidence type="ECO:0000313" key="6">
    <source>
        <dbReference type="Proteomes" id="UP000038009"/>
    </source>
</evidence>
<dbReference type="GO" id="GO:0006508">
    <property type="term" value="P:proteolysis"/>
    <property type="evidence" value="ECO:0007669"/>
    <property type="project" value="UniProtKB-KW"/>
</dbReference>
<feature type="region of interest" description="Disordered" evidence="4">
    <location>
        <begin position="560"/>
        <end position="617"/>
    </location>
</feature>
<keyword evidence="3" id="KW-0720">Serine protease</keyword>
<dbReference type="OMA" id="RECLWDQ"/>
<dbReference type="GO" id="GO:0008236">
    <property type="term" value="F:serine-type peptidase activity"/>
    <property type="evidence" value="ECO:0007669"/>
    <property type="project" value="UniProtKB-KW"/>
</dbReference>
<dbReference type="OrthoDB" id="271472at2759"/>
<keyword evidence="1" id="KW-0645">Protease</keyword>
<evidence type="ECO:0000256" key="2">
    <source>
        <dbReference type="ARBA" id="ARBA00022801"/>
    </source>
</evidence>
<comment type="caution">
    <text evidence="5">The sequence shown here is derived from an EMBL/GenBank/DDBJ whole genome shotgun (WGS) entry which is preliminary data.</text>
</comment>
<evidence type="ECO:0000256" key="3">
    <source>
        <dbReference type="ARBA" id="ARBA00022825"/>
    </source>
</evidence>
<gene>
    <name evidence="5" type="ORF">ABL78_8109</name>
</gene>
<evidence type="ECO:0000313" key="5">
    <source>
        <dbReference type="EMBL" id="KPI82876.1"/>
    </source>
</evidence>
<dbReference type="SUPFAM" id="SSF143456">
    <property type="entry name" value="VC0467-like"/>
    <property type="match status" value="2"/>
</dbReference>
<dbReference type="VEuPathDB" id="TriTrypDB:Lsey_0501_0020"/>
<dbReference type="Proteomes" id="UP000038009">
    <property type="component" value="Unassembled WGS sequence"/>
</dbReference>
<evidence type="ECO:0000256" key="1">
    <source>
        <dbReference type="ARBA" id="ARBA00022670"/>
    </source>
</evidence>
<dbReference type="InterPro" id="IPR023828">
    <property type="entry name" value="Peptidase_S8_Ser-AS"/>
</dbReference>
<keyword evidence="2" id="KW-0378">Hydrolase</keyword>
<dbReference type="EMBL" id="LJSK01000501">
    <property type="protein sequence ID" value="KPI82876.1"/>
    <property type="molecule type" value="Genomic_DNA"/>
</dbReference>
<name>A0A0N0P2F0_LEPSE</name>
<dbReference type="Gene3D" id="3.40.1740.10">
    <property type="entry name" value="VC0467-like"/>
    <property type="match status" value="1"/>
</dbReference>
<proteinExistence type="predicted"/>